<dbReference type="InterPro" id="IPR002545">
    <property type="entry name" value="CheW-lke_dom"/>
</dbReference>
<dbReference type="PROSITE" id="PS50851">
    <property type="entry name" value="CHEW"/>
    <property type="match status" value="1"/>
</dbReference>
<dbReference type="RefSeq" id="WP_069980045.1">
    <property type="nucleotide sequence ID" value="NZ_CP017269.1"/>
</dbReference>
<dbReference type="SUPFAM" id="SSF50341">
    <property type="entry name" value="CheW-like"/>
    <property type="match status" value="1"/>
</dbReference>
<dbReference type="Gene3D" id="2.40.50.180">
    <property type="entry name" value="CheA-289, Domain 4"/>
    <property type="match status" value="1"/>
</dbReference>
<keyword evidence="3" id="KW-1185">Reference proteome</keyword>
<dbReference type="GO" id="GO:0006935">
    <property type="term" value="P:chemotaxis"/>
    <property type="evidence" value="ECO:0007669"/>
    <property type="project" value="InterPro"/>
</dbReference>
<dbReference type="Proteomes" id="UP000095743">
    <property type="component" value="Chromosome"/>
</dbReference>
<dbReference type="OrthoDB" id="9794382at2"/>
<dbReference type="EMBL" id="CP017269">
    <property type="protein sequence ID" value="AOT71819.1"/>
    <property type="molecule type" value="Genomic_DNA"/>
</dbReference>
<evidence type="ECO:0000313" key="3">
    <source>
        <dbReference type="Proteomes" id="UP000095743"/>
    </source>
</evidence>
<accession>A0A1D8GLP4</accession>
<dbReference type="AlphaFoldDB" id="A0A1D8GLP4"/>
<dbReference type="PANTHER" id="PTHR22617:SF23">
    <property type="entry name" value="CHEMOTAXIS PROTEIN CHEW"/>
    <property type="match status" value="1"/>
</dbReference>
<dbReference type="PANTHER" id="PTHR22617">
    <property type="entry name" value="CHEMOTAXIS SENSOR HISTIDINE KINASE-RELATED"/>
    <property type="match status" value="1"/>
</dbReference>
<organism evidence="2 3">
    <name type="scientific">Geosporobacter ferrireducens</name>
    <dbReference type="NCBI Taxonomy" id="1424294"/>
    <lineage>
        <taxon>Bacteria</taxon>
        <taxon>Bacillati</taxon>
        <taxon>Bacillota</taxon>
        <taxon>Clostridia</taxon>
        <taxon>Peptostreptococcales</taxon>
        <taxon>Thermotaleaceae</taxon>
        <taxon>Geosporobacter</taxon>
    </lineage>
</organism>
<dbReference type="SMART" id="SM00260">
    <property type="entry name" value="CheW"/>
    <property type="match status" value="1"/>
</dbReference>
<protein>
    <recommendedName>
        <fullName evidence="1">CheW-like domain-containing protein</fullName>
    </recommendedName>
</protein>
<dbReference type="Gene3D" id="2.30.30.40">
    <property type="entry name" value="SH3 Domains"/>
    <property type="match status" value="1"/>
</dbReference>
<proteinExistence type="predicted"/>
<dbReference type="InterPro" id="IPR036061">
    <property type="entry name" value="CheW-like_dom_sf"/>
</dbReference>
<dbReference type="KEGG" id="gfe:Gferi_21155"/>
<dbReference type="GO" id="GO:0007165">
    <property type="term" value="P:signal transduction"/>
    <property type="evidence" value="ECO:0007669"/>
    <property type="project" value="InterPro"/>
</dbReference>
<reference evidence="2 3" key="1">
    <citation type="submission" date="2016-09" db="EMBL/GenBank/DDBJ databases">
        <title>Genomic analysis reveals versatility of anaerobic energy metabolism of Geosporobacter ferrireducens IRF9 of phylum Firmicutes.</title>
        <authorList>
            <person name="Kim S.-J."/>
        </authorList>
    </citation>
    <scope>NUCLEOTIDE SEQUENCE [LARGE SCALE GENOMIC DNA]</scope>
    <source>
        <strain evidence="2 3">IRF9</strain>
    </source>
</reference>
<dbReference type="InterPro" id="IPR039315">
    <property type="entry name" value="CheW"/>
</dbReference>
<feature type="domain" description="CheW-like" evidence="1">
    <location>
        <begin position="10"/>
        <end position="149"/>
    </location>
</feature>
<sequence length="163" mass="18301">MALNFEKTTTSKYLMFKTGSQLYGLPIPPVLKVIVQEDIIPLVDCPDHIKGTIISNDTVIPVIDLLFCLRSENTALSEHNSIIVLSIGQELQGYLVDEVIEVTDILEKMEVSTSLAEKPERRFLDGMARLNDQDVFLVGVTNLLSITLTDIQEEILNEKLENR</sequence>
<dbReference type="STRING" id="1424294.Gferi_21155"/>
<evidence type="ECO:0000313" key="2">
    <source>
        <dbReference type="EMBL" id="AOT71819.1"/>
    </source>
</evidence>
<dbReference type="GO" id="GO:0005829">
    <property type="term" value="C:cytosol"/>
    <property type="evidence" value="ECO:0007669"/>
    <property type="project" value="TreeGrafter"/>
</dbReference>
<dbReference type="Pfam" id="PF01584">
    <property type="entry name" value="CheW"/>
    <property type="match status" value="1"/>
</dbReference>
<evidence type="ECO:0000259" key="1">
    <source>
        <dbReference type="PROSITE" id="PS50851"/>
    </source>
</evidence>
<gene>
    <name evidence="2" type="ORF">Gferi_21155</name>
</gene>
<name>A0A1D8GLP4_9FIRM</name>